<feature type="region of interest" description="Disordered" evidence="1">
    <location>
        <begin position="57"/>
        <end position="113"/>
    </location>
</feature>
<dbReference type="Proteomes" id="UP001371456">
    <property type="component" value="Unassembled WGS sequence"/>
</dbReference>
<keyword evidence="3" id="KW-1185">Reference proteome</keyword>
<dbReference type="AlphaFoldDB" id="A0AAN8TTN2"/>
<dbReference type="EMBL" id="JBANQN010000005">
    <property type="protein sequence ID" value="KAK6789651.1"/>
    <property type="molecule type" value="Genomic_DNA"/>
</dbReference>
<sequence>MDERNSFEDNIVELGDFFIFDYNETIIFHLKLPGRTRCVKKGAGGFKLVVKEEEVEEMNVEHQKSVEPKENTWVSLEEDDDKEEEEEDDDDNDEENEYKEEEEEKERTCIFNK</sequence>
<feature type="compositionally biased region" description="Acidic residues" evidence="1">
    <location>
        <begin position="76"/>
        <end position="104"/>
    </location>
</feature>
<name>A0AAN8TTN2_SOLBU</name>
<proteinExistence type="predicted"/>
<protein>
    <submittedName>
        <fullName evidence="2">Uncharacterized protein</fullName>
    </submittedName>
</protein>
<feature type="compositionally biased region" description="Basic and acidic residues" evidence="1">
    <location>
        <begin position="59"/>
        <end position="70"/>
    </location>
</feature>
<organism evidence="2 3">
    <name type="scientific">Solanum bulbocastanum</name>
    <name type="common">Wild potato</name>
    <dbReference type="NCBI Taxonomy" id="147425"/>
    <lineage>
        <taxon>Eukaryota</taxon>
        <taxon>Viridiplantae</taxon>
        <taxon>Streptophyta</taxon>
        <taxon>Embryophyta</taxon>
        <taxon>Tracheophyta</taxon>
        <taxon>Spermatophyta</taxon>
        <taxon>Magnoliopsida</taxon>
        <taxon>eudicotyledons</taxon>
        <taxon>Gunneridae</taxon>
        <taxon>Pentapetalae</taxon>
        <taxon>asterids</taxon>
        <taxon>lamiids</taxon>
        <taxon>Solanales</taxon>
        <taxon>Solanaceae</taxon>
        <taxon>Solanoideae</taxon>
        <taxon>Solaneae</taxon>
        <taxon>Solanum</taxon>
    </lineage>
</organism>
<comment type="caution">
    <text evidence="2">The sequence shown here is derived from an EMBL/GenBank/DDBJ whole genome shotgun (WGS) entry which is preliminary data.</text>
</comment>
<accession>A0AAN8TTN2</accession>
<evidence type="ECO:0000256" key="1">
    <source>
        <dbReference type="SAM" id="MobiDB-lite"/>
    </source>
</evidence>
<reference evidence="2 3" key="1">
    <citation type="submission" date="2024-02" db="EMBL/GenBank/DDBJ databases">
        <title>de novo genome assembly of Solanum bulbocastanum strain 11H21.</title>
        <authorList>
            <person name="Hosaka A.J."/>
        </authorList>
    </citation>
    <scope>NUCLEOTIDE SEQUENCE [LARGE SCALE GENOMIC DNA]</scope>
    <source>
        <tissue evidence="2">Young leaves</tissue>
    </source>
</reference>
<gene>
    <name evidence="2" type="ORF">RDI58_013451</name>
</gene>
<evidence type="ECO:0000313" key="3">
    <source>
        <dbReference type="Proteomes" id="UP001371456"/>
    </source>
</evidence>
<evidence type="ECO:0000313" key="2">
    <source>
        <dbReference type="EMBL" id="KAK6789651.1"/>
    </source>
</evidence>